<protein>
    <recommendedName>
        <fullName evidence="4">S-adenosyl methyltransferase</fullName>
    </recommendedName>
</protein>
<sequence>MAEPAAPAPVPAAGPPPPGPDTGAGTEALDALRLAAVLRLTGGSGGPAAPLFVLEAAADGDRPLAAALARCGLRVDTVDASDTADTADGAGVRRLPGGPAACRSPWLYDLVLCGENACRAADGPVRPEPAVRLARLVRLTGALLLPGTGPGGPAASACRALLEPLGMRYREFAPYGFPGTGTGFHVLTRSG</sequence>
<name>A0A1I1PBP4_9ACTN</name>
<dbReference type="OrthoDB" id="5566900at2"/>
<organism evidence="2 3">
    <name type="scientific">Streptomyces aidingensis</name>
    <dbReference type="NCBI Taxonomy" id="910347"/>
    <lineage>
        <taxon>Bacteria</taxon>
        <taxon>Bacillati</taxon>
        <taxon>Actinomycetota</taxon>
        <taxon>Actinomycetes</taxon>
        <taxon>Kitasatosporales</taxon>
        <taxon>Streptomycetaceae</taxon>
        <taxon>Streptomyces</taxon>
    </lineage>
</organism>
<evidence type="ECO:0000256" key="1">
    <source>
        <dbReference type="SAM" id="MobiDB-lite"/>
    </source>
</evidence>
<feature type="compositionally biased region" description="Pro residues" evidence="1">
    <location>
        <begin position="1"/>
        <end position="20"/>
    </location>
</feature>
<reference evidence="2 3" key="1">
    <citation type="submission" date="2016-10" db="EMBL/GenBank/DDBJ databases">
        <authorList>
            <person name="de Groot N.N."/>
        </authorList>
    </citation>
    <scope>NUCLEOTIDE SEQUENCE [LARGE SCALE GENOMIC DNA]</scope>
    <source>
        <strain evidence="2 3">CGMCC 4.5739</strain>
    </source>
</reference>
<keyword evidence="3" id="KW-1185">Reference proteome</keyword>
<evidence type="ECO:0008006" key="4">
    <source>
        <dbReference type="Google" id="ProtNLM"/>
    </source>
</evidence>
<dbReference type="EMBL" id="FOLM01000009">
    <property type="protein sequence ID" value="SFD07219.1"/>
    <property type="molecule type" value="Genomic_DNA"/>
</dbReference>
<proteinExistence type="predicted"/>
<feature type="region of interest" description="Disordered" evidence="1">
    <location>
        <begin position="1"/>
        <end position="26"/>
    </location>
</feature>
<dbReference type="AlphaFoldDB" id="A0A1I1PBP4"/>
<evidence type="ECO:0000313" key="2">
    <source>
        <dbReference type="EMBL" id="SFD07219.1"/>
    </source>
</evidence>
<dbReference type="STRING" id="910347.SAMN05421773_10990"/>
<evidence type="ECO:0000313" key="3">
    <source>
        <dbReference type="Proteomes" id="UP000199207"/>
    </source>
</evidence>
<gene>
    <name evidence="2" type="ORF">SAMN05421773_10990</name>
</gene>
<accession>A0A1I1PBP4</accession>
<dbReference type="RefSeq" id="WP_093839724.1">
    <property type="nucleotide sequence ID" value="NZ_FOLM01000009.1"/>
</dbReference>
<dbReference type="Proteomes" id="UP000199207">
    <property type="component" value="Unassembled WGS sequence"/>
</dbReference>